<evidence type="ECO:0000259" key="1">
    <source>
        <dbReference type="Pfam" id="PF01575"/>
    </source>
</evidence>
<dbReference type="InterPro" id="IPR052342">
    <property type="entry name" value="MCH/BMMD"/>
</dbReference>
<dbReference type="SUPFAM" id="SSF54637">
    <property type="entry name" value="Thioesterase/thiol ester dehydrase-isomerase"/>
    <property type="match status" value="1"/>
</dbReference>
<dbReference type="AlphaFoldDB" id="A0A0E1X634"/>
<dbReference type="InterPro" id="IPR029069">
    <property type="entry name" value="HotDog_dom_sf"/>
</dbReference>
<dbReference type="Proteomes" id="UP000004659">
    <property type="component" value="Unassembled WGS sequence"/>
</dbReference>
<evidence type="ECO:0000313" key="2">
    <source>
        <dbReference type="EMBL" id="EEZ31636.1"/>
    </source>
</evidence>
<dbReference type="PANTHER" id="PTHR43664">
    <property type="entry name" value="MONOAMINE OXIDASE-RELATED"/>
    <property type="match status" value="1"/>
</dbReference>
<dbReference type="HOGENOM" id="CLU_094876_1_0_5"/>
<feature type="domain" description="MaoC-like" evidence="1">
    <location>
        <begin position="23"/>
        <end position="126"/>
    </location>
</feature>
<name>A0A0E1X634_9HYPH</name>
<sequence length="174" mass="19342">MPIGRRHRVSKPQPQYAYEDMEPGMTLPFGPRTISKEEIIEFASQFDPQPFHLDEEAGKASVLGGLAASGWQTASLIMRMVCDAYLIDSTSQGGPSVEFTRWRRPVLAGDTLNGITTIKDKRISRSRPSIGFVTLHHELFNQRGETVCEMQHPCMMLLREYATAMGNAAGRGSL</sequence>
<protein>
    <submittedName>
        <fullName evidence="2">Dehydratase</fullName>
    </submittedName>
</protein>
<dbReference type="EMBL" id="EQ999546">
    <property type="protein sequence ID" value="EEZ31636.1"/>
    <property type="molecule type" value="Genomic_DNA"/>
</dbReference>
<dbReference type="PANTHER" id="PTHR43664:SF1">
    <property type="entry name" value="BETA-METHYLMALYL-COA DEHYDRATASE"/>
    <property type="match status" value="1"/>
</dbReference>
<proteinExistence type="predicted"/>
<dbReference type="Pfam" id="PF01575">
    <property type="entry name" value="MaoC_dehydratas"/>
    <property type="match status" value="1"/>
</dbReference>
<reference evidence="2" key="1">
    <citation type="submission" date="2009-01" db="EMBL/GenBank/DDBJ databases">
        <title>The Genome Sequence of Brucella pinnipedialis M292/94/1.</title>
        <authorList>
            <consortium name="The Broad Institute Genome Sequencing Platform"/>
            <person name="Ward D."/>
            <person name="Young S.K."/>
            <person name="Kodira C.D."/>
            <person name="Zeng Q."/>
            <person name="Koehrsen M."/>
            <person name="Alvarado L."/>
            <person name="Berlin A."/>
            <person name="Borenstein D."/>
            <person name="Chen Z."/>
            <person name="Engels R."/>
            <person name="Freedman E."/>
            <person name="Gellesch M."/>
            <person name="Goldberg J."/>
            <person name="Griggs A."/>
            <person name="Gujja S."/>
            <person name="Heiman D."/>
            <person name="Hepburn T."/>
            <person name="Howarth C."/>
            <person name="Jen D."/>
            <person name="Larson L."/>
            <person name="Lewis B."/>
            <person name="Mehta T."/>
            <person name="Park D."/>
            <person name="Pearson M."/>
            <person name="Roberts A."/>
            <person name="Saif S."/>
            <person name="Shea T."/>
            <person name="Shenoy N."/>
            <person name="Sisk P."/>
            <person name="Stolte C."/>
            <person name="Sykes S."/>
            <person name="Walk T."/>
            <person name="White J."/>
            <person name="Yandava C."/>
            <person name="Whatmore A.M."/>
            <person name="Perrett L.L."/>
            <person name="O'Callaghan D."/>
            <person name="Nusbaum C."/>
            <person name="Galagan J."/>
            <person name="Birren B."/>
        </authorList>
    </citation>
    <scope>NUCLEOTIDE SEQUENCE [LARGE SCALE GENOMIC DNA]</scope>
    <source>
        <strain evidence="2">M292/94/1</strain>
    </source>
</reference>
<dbReference type="CDD" id="cd03454">
    <property type="entry name" value="YdeM"/>
    <property type="match status" value="1"/>
</dbReference>
<organism evidence="2">
    <name type="scientific">Brucella pinnipedialis M292/94/1</name>
    <dbReference type="NCBI Taxonomy" id="520462"/>
    <lineage>
        <taxon>Bacteria</taxon>
        <taxon>Pseudomonadati</taxon>
        <taxon>Pseudomonadota</taxon>
        <taxon>Alphaproteobacteria</taxon>
        <taxon>Hyphomicrobiales</taxon>
        <taxon>Brucellaceae</taxon>
        <taxon>Brucella/Ochrobactrum group</taxon>
        <taxon>Brucella</taxon>
    </lineage>
</organism>
<gene>
    <name evidence="2" type="ORF">BALG_01756</name>
</gene>
<dbReference type="Gene3D" id="3.10.129.10">
    <property type="entry name" value="Hotdog Thioesterase"/>
    <property type="match status" value="1"/>
</dbReference>
<accession>A0A0E1X634</accession>
<dbReference type="InterPro" id="IPR002539">
    <property type="entry name" value="MaoC-like_dom"/>
</dbReference>